<dbReference type="SUPFAM" id="SSF48452">
    <property type="entry name" value="TPR-like"/>
    <property type="match status" value="1"/>
</dbReference>
<dbReference type="InterPro" id="IPR050736">
    <property type="entry name" value="Sensor_HK_Regulatory"/>
</dbReference>
<accession>A0ABP1F7Q0</accession>
<dbReference type="CDD" id="cd00082">
    <property type="entry name" value="HisKA"/>
    <property type="match status" value="1"/>
</dbReference>
<evidence type="ECO:0000256" key="7">
    <source>
        <dbReference type="SAM" id="Phobius"/>
    </source>
</evidence>
<dbReference type="EMBL" id="CAXJRC010000012">
    <property type="protein sequence ID" value="CAL2106342.1"/>
    <property type="molecule type" value="Genomic_DNA"/>
</dbReference>
<protein>
    <recommendedName>
        <fullName evidence="2">histidine kinase</fullName>
        <ecNumber evidence="2">2.7.13.3</ecNumber>
    </recommendedName>
</protein>
<dbReference type="InterPro" id="IPR036097">
    <property type="entry name" value="HisK_dim/P_sf"/>
</dbReference>
<dbReference type="InterPro" id="IPR005467">
    <property type="entry name" value="His_kinase_dom"/>
</dbReference>
<dbReference type="InterPro" id="IPR036890">
    <property type="entry name" value="HATPase_C_sf"/>
</dbReference>
<dbReference type="PRINTS" id="PR00344">
    <property type="entry name" value="BCTRLSENSOR"/>
</dbReference>
<evidence type="ECO:0000256" key="4">
    <source>
        <dbReference type="ARBA" id="ARBA00022679"/>
    </source>
</evidence>
<name>A0ABP1F7Q0_9FLAO</name>
<dbReference type="PROSITE" id="PS50109">
    <property type="entry name" value="HIS_KIN"/>
    <property type="match status" value="1"/>
</dbReference>
<dbReference type="InterPro" id="IPR011990">
    <property type="entry name" value="TPR-like_helical_dom_sf"/>
</dbReference>
<gene>
    <name evidence="9" type="ORF">T190115A13A_200058</name>
</gene>
<feature type="transmembrane region" description="Helical" evidence="7">
    <location>
        <begin position="314"/>
        <end position="332"/>
    </location>
</feature>
<evidence type="ECO:0000256" key="6">
    <source>
        <dbReference type="ARBA" id="ARBA00023012"/>
    </source>
</evidence>
<keyword evidence="4" id="KW-0808">Transferase</keyword>
<evidence type="ECO:0000256" key="2">
    <source>
        <dbReference type="ARBA" id="ARBA00012438"/>
    </source>
</evidence>
<evidence type="ECO:0000259" key="8">
    <source>
        <dbReference type="PROSITE" id="PS50109"/>
    </source>
</evidence>
<evidence type="ECO:0000256" key="5">
    <source>
        <dbReference type="ARBA" id="ARBA00022777"/>
    </source>
</evidence>
<dbReference type="Pfam" id="PF02518">
    <property type="entry name" value="HATPase_c"/>
    <property type="match status" value="1"/>
</dbReference>
<keyword evidence="3" id="KW-0597">Phosphoprotein</keyword>
<comment type="catalytic activity">
    <reaction evidence="1">
        <text>ATP + protein L-histidine = ADP + protein N-phospho-L-histidine.</text>
        <dbReference type="EC" id="2.7.13.3"/>
    </reaction>
</comment>
<dbReference type="InterPro" id="IPR019734">
    <property type="entry name" value="TPR_rpt"/>
</dbReference>
<dbReference type="SUPFAM" id="SSF47384">
    <property type="entry name" value="Homodimeric domain of signal transducing histidine kinase"/>
    <property type="match status" value="1"/>
</dbReference>
<keyword evidence="6" id="KW-0902">Two-component regulatory system</keyword>
<dbReference type="SMART" id="SM00028">
    <property type="entry name" value="TPR"/>
    <property type="match status" value="3"/>
</dbReference>
<dbReference type="RefSeq" id="WP_348738106.1">
    <property type="nucleotide sequence ID" value="NZ_CAXJRC010000012.1"/>
</dbReference>
<dbReference type="Proteomes" id="UP001497602">
    <property type="component" value="Unassembled WGS sequence"/>
</dbReference>
<dbReference type="InterPro" id="IPR004358">
    <property type="entry name" value="Sig_transdc_His_kin-like_C"/>
</dbReference>
<dbReference type="PANTHER" id="PTHR43711:SF26">
    <property type="entry name" value="SENSOR HISTIDINE KINASE RCSC"/>
    <property type="match status" value="1"/>
</dbReference>
<dbReference type="EC" id="2.7.13.3" evidence="2"/>
<dbReference type="Gene3D" id="3.30.565.10">
    <property type="entry name" value="Histidine kinase-like ATPase, C-terminal domain"/>
    <property type="match status" value="1"/>
</dbReference>
<keyword evidence="10" id="KW-1185">Reference proteome</keyword>
<keyword evidence="7" id="KW-0812">Transmembrane</keyword>
<evidence type="ECO:0000313" key="9">
    <source>
        <dbReference type="EMBL" id="CAL2106342.1"/>
    </source>
</evidence>
<dbReference type="Pfam" id="PF13374">
    <property type="entry name" value="TPR_10"/>
    <property type="match status" value="1"/>
</dbReference>
<comment type="caution">
    <text evidence="9">The sequence shown here is derived from an EMBL/GenBank/DDBJ whole genome shotgun (WGS) entry which is preliminary data.</text>
</comment>
<dbReference type="Pfam" id="PF13181">
    <property type="entry name" value="TPR_8"/>
    <property type="match status" value="2"/>
</dbReference>
<dbReference type="SMART" id="SM00387">
    <property type="entry name" value="HATPase_c"/>
    <property type="match status" value="1"/>
</dbReference>
<dbReference type="InterPro" id="IPR003661">
    <property type="entry name" value="HisK_dim/P_dom"/>
</dbReference>
<dbReference type="Pfam" id="PF00512">
    <property type="entry name" value="HisKA"/>
    <property type="match status" value="1"/>
</dbReference>
<evidence type="ECO:0000256" key="1">
    <source>
        <dbReference type="ARBA" id="ARBA00000085"/>
    </source>
</evidence>
<keyword evidence="5" id="KW-0418">Kinase</keyword>
<feature type="domain" description="Histidine kinase" evidence="8">
    <location>
        <begin position="362"/>
        <end position="579"/>
    </location>
</feature>
<dbReference type="Gene3D" id="1.10.287.130">
    <property type="match status" value="1"/>
</dbReference>
<dbReference type="SUPFAM" id="SSF55874">
    <property type="entry name" value="ATPase domain of HSP90 chaperone/DNA topoisomerase II/histidine kinase"/>
    <property type="match status" value="1"/>
</dbReference>
<dbReference type="Gene3D" id="1.25.40.10">
    <property type="entry name" value="Tetratricopeptide repeat domain"/>
    <property type="match status" value="1"/>
</dbReference>
<proteinExistence type="predicted"/>
<dbReference type="PANTHER" id="PTHR43711">
    <property type="entry name" value="TWO-COMPONENT HISTIDINE KINASE"/>
    <property type="match status" value="1"/>
</dbReference>
<reference evidence="9 10" key="1">
    <citation type="submission" date="2024-05" db="EMBL/GenBank/DDBJ databases">
        <authorList>
            <person name="Duchaud E."/>
        </authorList>
    </citation>
    <scope>NUCLEOTIDE SEQUENCE [LARGE SCALE GENOMIC DNA]</scope>
    <source>
        <strain evidence="9">Ena-SAMPLE-TAB-13-05-2024-13:56:06:370-140305</strain>
    </source>
</reference>
<dbReference type="SMART" id="SM00388">
    <property type="entry name" value="HisKA"/>
    <property type="match status" value="1"/>
</dbReference>
<keyword evidence="7" id="KW-0472">Membrane</keyword>
<keyword evidence="7" id="KW-1133">Transmembrane helix</keyword>
<evidence type="ECO:0000256" key="3">
    <source>
        <dbReference type="ARBA" id="ARBA00022553"/>
    </source>
</evidence>
<dbReference type="InterPro" id="IPR003594">
    <property type="entry name" value="HATPase_dom"/>
</dbReference>
<sequence length="580" mass="67012">MVISINNFSISKLTFLLLFMFFKGHGQNEKVNLDLELLLNKADRLCLKNKKKSFCKSINFYKNEEYDSCYAYSNRSLLESFNEEENDILNYIQGTSAVRKKLYKKALSSFLAISENEEMSSLKLHKLGRVYLSLKKYDESIFYYEKWNKNSSSTTLKLRKASYHNLALCYIHKKQYGRAKKYFKKELNLIQKKDTASLIRAKMELANVYYNQYLDDEAIPLFEEAYELAKSFSNLQLKEDTSKNMAVVERNRKRYKESVAYYREYNKWKDSIWNRDRIWELTERDKKLALAQKQQEIALQEEKLKRQKVVQNSLLAGASGLLLFIGGLGFFYRKLKKKNKLITKQKEDLDVANKTKNYLFSVVSHDLRSPINTIKYQHETLRKHVQNEDLSAIREVSETAIAVTESTSHLLNNVLHWSLEQSNQLLFETKEYALRPLVEHVLHDYVSLLEAKGIELTSSLENNLVKVDKESIKIVIRNLIDNAVKYMGESGNITVNTGIHSDSIAFISIEDTGMGISPKRLEKINALQNLSIDKIDRSKGVGLGLLLCQTLIKKNQGSLVFESEVGKGTKITILLPSIPI</sequence>
<evidence type="ECO:0000313" key="10">
    <source>
        <dbReference type="Proteomes" id="UP001497602"/>
    </source>
</evidence>
<organism evidence="9 10">
    <name type="scientific">Tenacibaculum vairaonense</name>
    <dbReference type="NCBI Taxonomy" id="3137860"/>
    <lineage>
        <taxon>Bacteria</taxon>
        <taxon>Pseudomonadati</taxon>
        <taxon>Bacteroidota</taxon>
        <taxon>Flavobacteriia</taxon>
        <taxon>Flavobacteriales</taxon>
        <taxon>Flavobacteriaceae</taxon>
        <taxon>Tenacibaculum</taxon>
    </lineage>
</organism>